<name>A0AAE1GY63_9NEOP</name>
<evidence type="ECO:0000256" key="1">
    <source>
        <dbReference type="SAM" id="MobiDB-lite"/>
    </source>
</evidence>
<gene>
    <name evidence="2" type="ORF">KUF71_021213</name>
</gene>
<evidence type="ECO:0000313" key="2">
    <source>
        <dbReference type="EMBL" id="KAK3911485.1"/>
    </source>
</evidence>
<feature type="region of interest" description="Disordered" evidence="1">
    <location>
        <begin position="522"/>
        <end position="579"/>
    </location>
</feature>
<dbReference type="PANTHER" id="PTHR33173">
    <property type="match status" value="1"/>
</dbReference>
<comment type="caution">
    <text evidence="2">The sequence shown here is derived from an EMBL/GenBank/DDBJ whole genome shotgun (WGS) entry which is preliminary data.</text>
</comment>
<reference evidence="2" key="2">
    <citation type="journal article" date="2023" name="BMC Genomics">
        <title>Pest status, molecular evolution, and epigenetic factors derived from the genome assembly of Frankliniella fusca, a thysanopteran phytovirus vector.</title>
        <authorList>
            <person name="Catto M.A."/>
            <person name="Labadie P.E."/>
            <person name="Jacobson A.L."/>
            <person name="Kennedy G.G."/>
            <person name="Srinivasan R."/>
            <person name="Hunt B.G."/>
        </authorList>
    </citation>
    <scope>NUCLEOTIDE SEQUENCE</scope>
    <source>
        <strain evidence="2">PL_HMW_Pooled</strain>
    </source>
</reference>
<accession>A0AAE1GY63</accession>
<dbReference type="Proteomes" id="UP001219518">
    <property type="component" value="Unassembled WGS sequence"/>
</dbReference>
<evidence type="ECO:0000313" key="3">
    <source>
        <dbReference type="Proteomes" id="UP001219518"/>
    </source>
</evidence>
<dbReference type="PANTHER" id="PTHR33173:SF2">
    <property type="entry name" value="MYND-TYPE DOMAIN-CONTAINING PROTEIN"/>
    <property type="match status" value="1"/>
</dbReference>
<dbReference type="AlphaFoldDB" id="A0AAE1GY63"/>
<protein>
    <submittedName>
        <fullName evidence="2">Peptide chain release factor 1</fullName>
    </submittedName>
</protein>
<reference evidence="2" key="1">
    <citation type="submission" date="2021-07" db="EMBL/GenBank/DDBJ databases">
        <authorList>
            <person name="Catto M.A."/>
            <person name="Jacobson A."/>
            <person name="Kennedy G."/>
            <person name="Labadie P."/>
            <person name="Hunt B.G."/>
            <person name="Srinivasan R."/>
        </authorList>
    </citation>
    <scope>NUCLEOTIDE SEQUENCE</scope>
    <source>
        <strain evidence="2">PL_HMW_Pooled</strain>
        <tissue evidence="2">Head</tissue>
    </source>
</reference>
<sequence>MIISFRFERKDKEFFTWVLIQGGRCLYETLHANAPKGMPSLPTVLKFQGNVLEPVFEGRFRWQELVEYLRENDLPRVIALSEDGTRITGQIEYDPISNRLVGFAAPLDANGLPDADQYVATGEKAMAAMFDTAPRAHTAYVLMAQPMLGGAKPFCLMSFGTDNRFKAADAVRRWRWLKQCAEHYGIAIVCYSADGDPKILSGMRSISRPVGPAPDNPPEWKEFFDQDLDVEECYVQDTVHIGTNFRTGFCNRGKTYLMGKYCATVAHLKHIMNTTSKLQHGLTESVLNHTDKMNFDAVLRMTDERVLRLLRGPSMEQYSATEMFLTVVRDVLVSYLDEELSAEDRIFRIWRAVFFLRIWREWLLQSGHRLDQCFISTNTFQSIELNAHALIKLLRMLRDGKHPDQFLPHLLGSQQCEQLFRALRSLTTTHATVVNFSMLKMLARVRRVELQSRVVGSVGEMFTFPREENRRAKAEEAAARTSARGGLPSDEDILAQIDFARSEAKNCAALLGMDPGVVEETIPAPRYGDRALGLDVDDDEDDDDVEEPEDADDVEEAADAENRPPTPEQGGVEADDFDPDDVALSSARQAWSAGQDVQPFPPDSPMILYTKPNGVKVPMRKSTYCWLRTRGSHRQSSDRLLRVMDGASAAQRQQDQLDHRDTIVRRESIAQGEWCTFQKAGEEKLRVGQVLAFRYSTGEGRKRLYTLPSAPVAVPDGVEARGLRVVYSWYDVGEDRVLSHITSAEECEIETYKFSIPSPAETNGVLKLDPDVVHRL</sequence>
<proteinExistence type="predicted"/>
<dbReference type="EMBL" id="JAHWGI010000268">
    <property type="protein sequence ID" value="KAK3911485.1"/>
    <property type="molecule type" value="Genomic_DNA"/>
</dbReference>
<feature type="compositionally biased region" description="Acidic residues" evidence="1">
    <location>
        <begin position="535"/>
        <end position="559"/>
    </location>
</feature>
<keyword evidence="3" id="KW-1185">Reference proteome</keyword>
<organism evidence="2 3">
    <name type="scientific">Frankliniella fusca</name>
    <dbReference type="NCBI Taxonomy" id="407009"/>
    <lineage>
        <taxon>Eukaryota</taxon>
        <taxon>Metazoa</taxon>
        <taxon>Ecdysozoa</taxon>
        <taxon>Arthropoda</taxon>
        <taxon>Hexapoda</taxon>
        <taxon>Insecta</taxon>
        <taxon>Pterygota</taxon>
        <taxon>Neoptera</taxon>
        <taxon>Paraneoptera</taxon>
        <taxon>Thysanoptera</taxon>
        <taxon>Terebrantia</taxon>
        <taxon>Thripoidea</taxon>
        <taxon>Thripidae</taxon>
        <taxon>Frankliniella</taxon>
    </lineage>
</organism>